<keyword evidence="3" id="KW-1185">Reference proteome</keyword>
<proteinExistence type="predicted"/>
<feature type="transmembrane region" description="Helical" evidence="1">
    <location>
        <begin position="21"/>
        <end position="44"/>
    </location>
</feature>
<keyword evidence="1" id="KW-0472">Membrane</keyword>
<evidence type="ECO:0008006" key="4">
    <source>
        <dbReference type="Google" id="ProtNLM"/>
    </source>
</evidence>
<reference evidence="2 3" key="1">
    <citation type="submission" date="2017-04" db="EMBL/GenBank/DDBJ databases">
        <authorList>
            <person name="Veseli I.A."/>
            <person name="Tang C."/>
            <person name="Pombert J.-F."/>
        </authorList>
    </citation>
    <scope>NUCLEOTIDE SEQUENCE [LARGE SCALE GENOMIC DNA]</scope>
    <source>
        <strain evidence="2 3">ATCC 700373</strain>
    </source>
</reference>
<accession>A0AAC9WIR9</accession>
<keyword evidence="1" id="KW-1133">Transmembrane helix</keyword>
<sequence>MKELMTKWKQLVQTMIVSVSFKLTLFVLVTIMMFIIGVMVGFIINHDNVLNAFSFKFWHRIIETIGGNN</sequence>
<protein>
    <recommendedName>
        <fullName evidence="4">DNA-directed RNA polymerase subunit beta</fullName>
    </recommendedName>
</protein>
<evidence type="ECO:0000256" key="1">
    <source>
        <dbReference type="SAM" id="Phobius"/>
    </source>
</evidence>
<evidence type="ECO:0000313" key="2">
    <source>
        <dbReference type="EMBL" id="ARJ50265.1"/>
    </source>
</evidence>
<evidence type="ECO:0000313" key="3">
    <source>
        <dbReference type="Proteomes" id="UP000242864"/>
    </source>
</evidence>
<keyword evidence="1" id="KW-0812">Transmembrane</keyword>
<dbReference type="EMBL" id="CP020773">
    <property type="protein sequence ID" value="ARJ50265.1"/>
    <property type="molecule type" value="Genomic_DNA"/>
</dbReference>
<dbReference type="KEGG" id="slz:B5P37_02505"/>
<organism evidence="2 3">
    <name type="scientific">Staphylococcus lutrae</name>
    <dbReference type="NCBI Taxonomy" id="155085"/>
    <lineage>
        <taxon>Bacteria</taxon>
        <taxon>Bacillati</taxon>
        <taxon>Bacillota</taxon>
        <taxon>Bacilli</taxon>
        <taxon>Bacillales</taxon>
        <taxon>Staphylococcaceae</taxon>
        <taxon>Staphylococcus</taxon>
    </lineage>
</organism>
<dbReference type="AlphaFoldDB" id="A0AAC9WIR9"/>
<gene>
    <name evidence="2" type="ORF">B5P37_02505</name>
</gene>
<dbReference type="Proteomes" id="UP000242864">
    <property type="component" value="Chromosome"/>
</dbReference>
<name>A0AAC9WIR9_9STAP</name>